<evidence type="ECO:0000313" key="4">
    <source>
        <dbReference type="EMBL" id="ESR26009.1"/>
    </source>
</evidence>
<reference evidence="4 5" key="1">
    <citation type="journal article" date="2014" name="Genome Announc.">
        <title>Draft Genome Sequence of Lutibaculum baratangense Strain AMV1T, Isolated from a Mud Volcano in Andamans, India.</title>
        <authorList>
            <person name="Singh A."/>
            <person name="Sreenivas A."/>
            <person name="Sathyanarayana Reddy G."/>
            <person name="Pinnaka A.K."/>
            <person name="Shivaji S."/>
        </authorList>
    </citation>
    <scope>NUCLEOTIDE SEQUENCE [LARGE SCALE GENOMIC DNA]</scope>
    <source>
        <strain evidence="4 5">AMV1</strain>
    </source>
</reference>
<evidence type="ECO:0000256" key="2">
    <source>
        <dbReference type="SAM" id="SignalP"/>
    </source>
</evidence>
<dbReference type="Proteomes" id="UP000017819">
    <property type="component" value="Unassembled WGS sequence"/>
</dbReference>
<proteinExistence type="predicted"/>
<dbReference type="EMBL" id="AWXZ01000017">
    <property type="protein sequence ID" value="ESR26009.1"/>
    <property type="molecule type" value="Genomic_DNA"/>
</dbReference>
<feature type="domain" description="SH3b" evidence="3">
    <location>
        <begin position="27"/>
        <end position="79"/>
    </location>
</feature>
<feature type="chain" id="PRO_5004726875" description="SH3b domain-containing protein" evidence="2">
    <location>
        <begin position="21"/>
        <end position="180"/>
    </location>
</feature>
<comment type="caution">
    <text evidence="4">The sequence shown here is derived from an EMBL/GenBank/DDBJ whole genome shotgun (WGS) entry which is preliminary data.</text>
</comment>
<feature type="signal peptide" evidence="2">
    <location>
        <begin position="1"/>
        <end position="20"/>
    </location>
</feature>
<sequence length="180" mass="19324">MRHLAILTAAALIAAVPAAAKPGLATSDLNLRAGPGTGHAVIATIPRGGAVDVEGCLSDLAWCEVAWNGRRGWASARYLALEGTGGGTTILRSGRSSALPVVRYDPTDRAGEPDRYRWETRTNRRQDRLATGEFGRHETPAPTYRPPAPVRIEPVEPRRAPGGANRLYPYPGYGARRGLY</sequence>
<dbReference type="Pfam" id="PF08239">
    <property type="entry name" value="SH3_3"/>
    <property type="match status" value="1"/>
</dbReference>
<name>V4RL30_9HYPH</name>
<dbReference type="OrthoDB" id="8457065at2"/>
<organism evidence="4 5">
    <name type="scientific">Lutibaculum baratangense AMV1</name>
    <dbReference type="NCBI Taxonomy" id="631454"/>
    <lineage>
        <taxon>Bacteria</taxon>
        <taxon>Pseudomonadati</taxon>
        <taxon>Pseudomonadota</taxon>
        <taxon>Alphaproteobacteria</taxon>
        <taxon>Hyphomicrobiales</taxon>
        <taxon>Tepidamorphaceae</taxon>
        <taxon>Lutibaculum</taxon>
    </lineage>
</organism>
<evidence type="ECO:0000256" key="1">
    <source>
        <dbReference type="SAM" id="MobiDB-lite"/>
    </source>
</evidence>
<dbReference type="RefSeq" id="WP_023431489.1">
    <property type="nucleotide sequence ID" value="NZ_AWXZ01000017.1"/>
</dbReference>
<evidence type="ECO:0000259" key="3">
    <source>
        <dbReference type="Pfam" id="PF08239"/>
    </source>
</evidence>
<feature type="region of interest" description="Disordered" evidence="1">
    <location>
        <begin position="135"/>
        <end position="163"/>
    </location>
</feature>
<accession>V4RL30</accession>
<evidence type="ECO:0000313" key="5">
    <source>
        <dbReference type="Proteomes" id="UP000017819"/>
    </source>
</evidence>
<gene>
    <name evidence="4" type="ORF">N177_1344</name>
</gene>
<dbReference type="STRING" id="631454.N177_1344"/>
<dbReference type="AlphaFoldDB" id="V4RL30"/>
<protein>
    <recommendedName>
        <fullName evidence="3">SH3b domain-containing protein</fullName>
    </recommendedName>
</protein>
<dbReference type="eggNOG" id="COG4991">
    <property type="taxonomic scope" value="Bacteria"/>
</dbReference>
<keyword evidence="5" id="KW-1185">Reference proteome</keyword>
<dbReference type="InterPro" id="IPR003646">
    <property type="entry name" value="SH3-like_bac-type"/>
</dbReference>
<dbReference type="Gene3D" id="2.30.30.40">
    <property type="entry name" value="SH3 Domains"/>
    <property type="match status" value="1"/>
</dbReference>
<keyword evidence="2" id="KW-0732">Signal</keyword>